<dbReference type="Proteomes" id="UP000036902">
    <property type="component" value="Chromosome"/>
</dbReference>
<dbReference type="InterPro" id="IPR003829">
    <property type="entry name" value="Pirin_N_dom"/>
</dbReference>
<gene>
    <name evidence="6" type="ORF">AC731_001515</name>
</gene>
<evidence type="ECO:0000256" key="3">
    <source>
        <dbReference type="RuleBase" id="RU003457"/>
    </source>
</evidence>
<keyword evidence="6" id="KW-0560">Oxidoreductase</keyword>
<dbReference type="CDD" id="cd02247">
    <property type="entry name" value="cupin_pirin_C"/>
    <property type="match status" value="1"/>
</dbReference>
<name>A0A140IDB6_9RHOO</name>
<dbReference type="STRING" id="1134435.AC731_001515"/>
<feature type="binding site" evidence="2">
    <location>
        <position position="103"/>
    </location>
    <ligand>
        <name>Fe cation</name>
        <dbReference type="ChEBI" id="CHEBI:24875"/>
    </ligand>
</feature>
<dbReference type="AlphaFoldDB" id="A0A140IDB6"/>
<proteinExistence type="inferred from homology"/>
<dbReference type="InterPro" id="IPR012093">
    <property type="entry name" value="Pirin"/>
</dbReference>
<evidence type="ECO:0000259" key="4">
    <source>
        <dbReference type="Pfam" id="PF02678"/>
    </source>
</evidence>
<accession>A0A140IDB6</accession>
<keyword evidence="2" id="KW-0479">Metal-binding</keyword>
<sequence>MNPIVRIQPRSADLGDGMLVRRTLPNRQQRMIGAWCFLDHAGPVDFDPGKGMHVGAHPHIGLQTFTWLIEGEVLHRDSLGNEQIIRPGQVNLMTAGHGIAHTEDSLRDGDRLHAAQLWIALPPEHKDCPPAFDHYAELPRWREGSAELTLLAGRYGERTAAARIHSPLVGIDIACDSPSELTLQLDPGFEYGLMPLVGDATIDGETIRADELAYLGKGHSELQLSLPAGARVLFLGGEPFEAPVLMWWNFVGFSKADIAQAQTEWEQGAARFGTIGDGQAPRLVGPPLPWRNGD</sequence>
<dbReference type="SUPFAM" id="SSF51182">
    <property type="entry name" value="RmlC-like cupins"/>
    <property type="match status" value="1"/>
</dbReference>
<organism evidence="6 7">
    <name type="scientific">Thauera humireducens</name>
    <dbReference type="NCBI Taxonomy" id="1134435"/>
    <lineage>
        <taxon>Bacteria</taxon>
        <taxon>Pseudomonadati</taxon>
        <taxon>Pseudomonadota</taxon>
        <taxon>Betaproteobacteria</taxon>
        <taxon>Rhodocyclales</taxon>
        <taxon>Zoogloeaceae</taxon>
        <taxon>Thauera</taxon>
    </lineage>
</organism>
<dbReference type="InterPro" id="IPR011051">
    <property type="entry name" value="RmlC_Cupin_sf"/>
</dbReference>
<dbReference type="RefSeq" id="WP_048708830.1">
    <property type="nucleotide sequence ID" value="NZ_CP014646.1"/>
</dbReference>
<keyword evidence="6" id="KW-0223">Dioxygenase</keyword>
<evidence type="ECO:0000313" key="7">
    <source>
        <dbReference type="Proteomes" id="UP000036902"/>
    </source>
</evidence>
<dbReference type="GO" id="GO:0051213">
    <property type="term" value="F:dioxygenase activity"/>
    <property type="evidence" value="ECO:0007669"/>
    <property type="project" value="UniProtKB-KW"/>
</dbReference>
<dbReference type="Gene3D" id="2.60.120.10">
    <property type="entry name" value="Jelly Rolls"/>
    <property type="match status" value="1"/>
</dbReference>
<feature type="binding site" evidence="2">
    <location>
        <position position="57"/>
    </location>
    <ligand>
        <name>Fe cation</name>
        <dbReference type="ChEBI" id="CHEBI:24875"/>
    </ligand>
</feature>
<dbReference type="Pfam" id="PF02678">
    <property type="entry name" value="Pirin"/>
    <property type="match status" value="1"/>
</dbReference>
<dbReference type="InterPro" id="IPR008778">
    <property type="entry name" value="Pirin_C_dom"/>
</dbReference>
<evidence type="ECO:0000256" key="2">
    <source>
        <dbReference type="PIRSR" id="PIRSR006232-1"/>
    </source>
</evidence>
<dbReference type="InterPro" id="IPR014710">
    <property type="entry name" value="RmlC-like_jellyroll"/>
</dbReference>
<dbReference type="PIRSF" id="PIRSF006232">
    <property type="entry name" value="Pirin"/>
    <property type="match status" value="1"/>
</dbReference>
<protein>
    <submittedName>
        <fullName evidence="6">Quercetin 2,3-dioxygenase</fullName>
    </submittedName>
</protein>
<feature type="domain" description="Pirin N-terminal" evidence="4">
    <location>
        <begin position="20"/>
        <end position="119"/>
    </location>
</feature>
<reference evidence="7" key="1">
    <citation type="submission" date="2016-03" db="EMBL/GenBank/DDBJ databases">
        <authorList>
            <person name="Ma C."/>
            <person name="Zhou S."/>
            <person name="Yang G."/>
        </authorList>
    </citation>
    <scope>NUCLEOTIDE SEQUENCE [LARGE SCALE GENOMIC DNA]</scope>
    <source>
        <strain evidence="7">SgZ-1</strain>
    </source>
</reference>
<feature type="binding site" evidence="2">
    <location>
        <position position="59"/>
    </location>
    <ligand>
        <name>Fe cation</name>
        <dbReference type="ChEBI" id="CHEBI:24875"/>
    </ligand>
</feature>
<keyword evidence="7" id="KW-1185">Reference proteome</keyword>
<dbReference type="EMBL" id="CP014646">
    <property type="protein sequence ID" value="AMO35741.1"/>
    <property type="molecule type" value="Genomic_DNA"/>
</dbReference>
<evidence type="ECO:0000256" key="1">
    <source>
        <dbReference type="ARBA" id="ARBA00008416"/>
    </source>
</evidence>
<evidence type="ECO:0000313" key="6">
    <source>
        <dbReference type="EMBL" id="AMO35741.1"/>
    </source>
</evidence>
<dbReference type="Pfam" id="PF05726">
    <property type="entry name" value="Pirin_C"/>
    <property type="match status" value="1"/>
</dbReference>
<comment type="similarity">
    <text evidence="1 3">Belongs to the pirin family.</text>
</comment>
<dbReference type="GO" id="GO:0046872">
    <property type="term" value="F:metal ion binding"/>
    <property type="evidence" value="ECO:0007669"/>
    <property type="project" value="UniProtKB-KW"/>
</dbReference>
<keyword evidence="2" id="KW-0408">Iron</keyword>
<evidence type="ECO:0000259" key="5">
    <source>
        <dbReference type="Pfam" id="PF05726"/>
    </source>
</evidence>
<comment type="cofactor">
    <cofactor evidence="2">
        <name>Fe cation</name>
        <dbReference type="ChEBI" id="CHEBI:24875"/>
    </cofactor>
    <text evidence="2">Binds 1 Fe cation per subunit.</text>
</comment>
<dbReference type="PANTHER" id="PTHR13903">
    <property type="entry name" value="PIRIN-RELATED"/>
    <property type="match status" value="1"/>
</dbReference>
<feature type="domain" description="Pirin C-terminal" evidence="5">
    <location>
        <begin position="171"/>
        <end position="268"/>
    </location>
</feature>
<dbReference type="PANTHER" id="PTHR13903:SF8">
    <property type="entry name" value="PIRIN"/>
    <property type="match status" value="1"/>
</dbReference>
<dbReference type="CDD" id="cd02909">
    <property type="entry name" value="cupin_pirin_N"/>
    <property type="match status" value="1"/>
</dbReference>
<dbReference type="KEGG" id="thu:AC731_001515"/>
<feature type="binding site" evidence="2">
    <location>
        <position position="101"/>
    </location>
    <ligand>
        <name>Fe cation</name>
        <dbReference type="ChEBI" id="CHEBI:24875"/>
    </ligand>
</feature>